<dbReference type="InterPro" id="IPR057246">
    <property type="entry name" value="CARBOXYPEPT_ZN_1"/>
</dbReference>
<evidence type="ECO:0000256" key="5">
    <source>
        <dbReference type="ARBA" id="ARBA00022723"/>
    </source>
</evidence>
<feature type="active site" description="Proton donor/acceptor" evidence="9">
    <location>
        <position position="297"/>
    </location>
</feature>
<keyword evidence="8" id="KW-0325">Glycoprotein</keyword>
<dbReference type="PANTHER" id="PTHR11532:SF57">
    <property type="entry name" value="CARBOXYPEPTIDASE D, B"/>
    <property type="match status" value="1"/>
</dbReference>
<gene>
    <name evidence="14" type="ORF">ACJMK2_011383</name>
</gene>
<evidence type="ECO:0000259" key="13">
    <source>
        <dbReference type="PROSITE" id="PS52035"/>
    </source>
</evidence>
<dbReference type="InterPro" id="IPR050753">
    <property type="entry name" value="Peptidase_M14_domain"/>
</dbReference>
<feature type="domain" description="Peptidase M14" evidence="13">
    <location>
        <begin position="842"/>
        <end position="1114"/>
    </location>
</feature>
<evidence type="ECO:0000256" key="1">
    <source>
        <dbReference type="ARBA" id="ARBA00001947"/>
    </source>
</evidence>
<keyword evidence="6" id="KW-0378">Hydrolase</keyword>
<feature type="active site" description="Proton donor/acceptor" evidence="9">
    <location>
        <position position="710"/>
    </location>
</feature>
<evidence type="ECO:0000256" key="3">
    <source>
        <dbReference type="ARBA" id="ARBA00022645"/>
    </source>
</evidence>
<evidence type="ECO:0000256" key="11">
    <source>
        <dbReference type="SAM" id="Phobius"/>
    </source>
</evidence>
<keyword evidence="11" id="KW-0812">Transmembrane</keyword>
<comment type="similarity">
    <text evidence="2 9">Belongs to the peptidase M14 family.</text>
</comment>
<keyword evidence="4" id="KW-0645">Protease</keyword>
<evidence type="ECO:0000313" key="15">
    <source>
        <dbReference type="Proteomes" id="UP001634394"/>
    </source>
</evidence>
<dbReference type="PROSITE" id="PS00132">
    <property type="entry name" value="CARBOXYPEPT_ZN_1"/>
    <property type="match status" value="3"/>
</dbReference>
<dbReference type="EMBL" id="JBJQND010000013">
    <property type="protein sequence ID" value="KAL3856655.1"/>
    <property type="molecule type" value="Genomic_DNA"/>
</dbReference>
<evidence type="ECO:0000256" key="6">
    <source>
        <dbReference type="ARBA" id="ARBA00022801"/>
    </source>
</evidence>
<feature type="signal peptide" evidence="12">
    <location>
        <begin position="1"/>
        <end position="27"/>
    </location>
</feature>
<keyword evidence="5" id="KW-0479">Metal-binding</keyword>
<dbReference type="Gene3D" id="3.40.630.10">
    <property type="entry name" value="Zn peptidases"/>
    <property type="match status" value="4"/>
</dbReference>
<keyword evidence="11" id="KW-1133">Transmembrane helix</keyword>
<feature type="domain" description="Peptidase M14" evidence="13">
    <location>
        <begin position="41"/>
        <end position="327"/>
    </location>
</feature>
<feature type="domain" description="Peptidase M14" evidence="13">
    <location>
        <begin position="446"/>
        <end position="740"/>
    </location>
</feature>
<dbReference type="GO" id="GO:0006508">
    <property type="term" value="P:proteolysis"/>
    <property type="evidence" value="ECO:0007669"/>
    <property type="project" value="UniProtKB-KW"/>
</dbReference>
<comment type="caution">
    <text evidence="14">The sequence shown here is derived from an EMBL/GenBank/DDBJ whole genome shotgun (WGS) entry which is preliminary data.</text>
</comment>
<keyword evidence="15" id="KW-1185">Reference proteome</keyword>
<dbReference type="PANTHER" id="PTHR11532">
    <property type="entry name" value="PROTEASE M14 CARBOXYPEPTIDASE"/>
    <property type="match status" value="1"/>
</dbReference>
<dbReference type="FunFam" id="3.40.630.10:FF:000020">
    <property type="entry name" value="Carboxypeptidase D"/>
    <property type="match status" value="2"/>
</dbReference>
<feature type="domain" description="Peptidase M14" evidence="13">
    <location>
        <begin position="1199"/>
        <end position="1487"/>
    </location>
</feature>
<accession>A0ABD3V4U9</accession>
<organism evidence="14 15">
    <name type="scientific">Sinanodonta woodiana</name>
    <name type="common">Chinese pond mussel</name>
    <name type="synonym">Anodonta woodiana</name>
    <dbReference type="NCBI Taxonomy" id="1069815"/>
    <lineage>
        <taxon>Eukaryota</taxon>
        <taxon>Metazoa</taxon>
        <taxon>Spiralia</taxon>
        <taxon>Lophotrochozoa</taxon>
        <taxon>Mollusca</taxon>
        <taxon>Bivalvia</taxon>
        <taxon>Autobranchia</taxon>
        <taxon>Heteroconchia</taxon>
        <taxon>Palaeoheterodonta</taxon>
        <taxon>Unionida</taxon>
        <taxon>Unionoidea</taxon>
        <taxon>Unionidae</taxon>
        <taxon>Unioninae</taxon>
        <taxon>Sinanodonta</taxon>
    </lineage>
</organism>
<dbReference type="InterPro" id="IPR000834">
    <property type="entry name" value="Peptidase_M14"/>
</dbReference>
<evidence type="ECO:0000256" key="7">
    <source>
        <dbReference type="ARBA" id="ARBA00022833"/>
    </source>
</evidence>
<evidence type="ECO:0000256" key="9">
    <source>
        <dbReference type="PROSITE-ProRule" id="PRU01379"/>
    </source>
</evidence>
<feature type="chain" id="PRO_5044764134" description="Peptidase M14 domain-containing protein" evidence="12">
    <location>
        <begin position="28"/>
        <end position="1668"/>
    </location>
</feature>
<dbReference type="Pfam" id="PF00246">
    <property type="entry name" value="Peptidase_M14"/>
    <property type="match status" value="5"/>
</dbReference>
<comment type="caution">
    <text evidence="9">Lacks conserved residue(s) required for the propagation of feature annotation.</text>
</comment>
<evidence type="ECO:0000313" key="14">
    <source>
        <dbReference type="EMBL" id="KAL3856655.1"/>
    </source>
</evidence>
<keyword evidence="12" id="KW-0732">Signal</keyword>
<proteinExistence type="inferred from homology"/>
<keyword evidence="11" id="KW-0472">Membrane</keyword>
<sequence>MGLKSLRIVKMMLYLVCLCSFIQVSTSLPQPPGSKNIDMSSYHHYTQLTEFLHNITSKYPDISKLSSVGKSVLGRDMWAIRITDRVNETEPDEPMLKYVGNMHGNEVVGREILIYLIQYLLENYELDPRVTNLVDKADIYIMPTMNPDGFENSNEGDCIGEKGRGNANNVDLNRDFPDQFVKETHNLQPETKALINWIEKNKFVLSANLHGGSVVASYPFDDSASHRDNVDSITPDNAVFRHLAHVYSNNHKTMHTGLNCGDSFPEGITNGAHWYDVPGGMEDYNYLHSNCFEITLELSCCKYPPAFHLPEEWENNKEALLAYMEQVFMGVSGIVRNADTQKAIDGALILVDGIQHNVTTTQYGRFWRLLTEGSYKITAVADGYDPQTLEDIKVPKDQGVEIEFSLKKRSAIVQPATLDELINYVNKLHDADHRESITFIEPQEFVHHDDQALEVFLQQYSQRFPDITRLYSIGESVKGRKLWVLEISDNPGMHEPGEPEFKYIGNMHGNEVVGREMLLLLIQLLCENYQSNQFIGLLVNYTRIHIMPTMNPDGYSMSHEGDVMGLEGRSNADDIDLNRNFPDQFETTFINQHQEPETLAVMNWSRSYPFVLSANLHGGSLVANYPYDDVSKGAHGTTVYSKSPDDQIFVELAEAYSLAHSTMHKGYPCPNISGEYFQDGITNGAHWYIVSGGMQDWNYVHTNCFEITIELGCTKFPKAEELPNFWQANKYPLLVYMGQVHKGVNGFVKDSSTGGPISGVSIIVEGINHTIYTALDGDFWRLLAPGVYNIKASHPGYDTQSMAVRVTTGAAVQVNFSLPKAPILEWSKAQDFNIQDNLKKDGYLTNNEMVDELRNLSLAHTNIMEFKIVSGAGEAHSFPLVHLSTDLANHQIAEPHVLLIGGLRGDSPVGGEMLMRLIRHFVIGYAEKNDPLSHKLLEKCHIHIIPQFDVDGVTHAVPGDCTGEHFTGNTDFHSLSLEDPKMSGLRQLFEEHKFNLVVSLSGGGMFIVLPWENRVDGSTVTDGEDIFQVLSHAFADALPALYQPDSCEQKSHSGIFHGAEVRGSGSVLPDEVYIKYHSFMVSTYFSCCKYPSPDQLPKIWMQTMDPLLKIVIKSLQGVHGRVIDKTGQPIAGALVSSHKHQKPLTTSSNGEFYLILTEGSQMLEVSAPGFQSQARRVPVDKDKTTSIEVALIEEIRSVQYHQYEVLKGYLENITRSCSKVASMTSLGKSPMGKDLYVLQMGPSEKENRNVPEVLLVGGLHGNEMVGYEILLQLASHLCDNYDKDSILSSLLDTTRIHFLPTLNPDGVAVAEKGKCDGSQGYSNSRNVDLDTNFKGSEQNVTQDAEVETSLTINWLRTKVSPSLTIILRSGTVIVTHPHHHHTDTDSLGSMDRSVLAYLGKVYASNHPIMKQGHFGCNITDAVPLDNGVIEASSLHAQTGSFMDYLYDTLHSAVITVYTGCCNYPPEGELLSLWQQNKESLLAVIKQGHMGMWGTVKDKSGKAMTKATLHIRGSKHVYPVDEHGRFWIYLPPALYVVNISCHGYKDQRQNVDIHQGEETIEMNIVIEEVEQQELESDKFSKLVLIIGIAVIVLAIVIVITVFLCLKSSRSDAYTSVGFRRINPDNSDDEDELFGDLGSKKKLLNGKEYHDYSSDEEEAHRLNDRRHIQT</sequence>
<keyword evidence="3" id="KW-0121">Carboxypeptidase</keyword>
<dbReference type="Proteomes" id="UP001634394">
    <property type="component" value="Unassembled WGS sequence"/>
</dbReference>
<keyword evidence="7" id="KW-0862">Zinc</keyword>
<evidence type="ECO:0000256" key="2">
    <source>
        <dbReference type="ARBA" id="ARBA00005988"/>
    </source>
</evidence>
<dbReference type="SUPFAM" id="SSF53187">
    <property type="entry name" value="Zn-dependent exopeptidases"/>
    <property type="match status" value="4"/>
</dbReference>
<evidence type="ECO:0000256" key="12">
    <source>
        <dbReference type="SAM" id="SignalP"/>
    </source>
</evidence>
<evidence type="ECO:0000256" key="4">
    <source>
        <dbReference type="ARBA" id="ARBA00022670"/>
    </source>
</evidence>
<dbReference type="PROSITE" id="PS00133">
    <property type="entry name" value="CARBOXYPEPT_ZN_2"/>
    <property type="match status" value="2"/>
</dbReference>
<dbReference type="PROSITE" id="PS52035">
    <property type="entry name" value="PEPTIDASE_M14"/>
    <property type="match status" value="4"/>
</dbReference>
<dbReference type="InterPro" id="IPR057247">
    <property type="entry name" value="CARBOXYPEPT_ZN_2"/>
</dbReference>
<dbReference type="CDD" id="cd03858">
    <property type="entry name" value="M14_CP_N-E_like"/>
    <property type="match status" value="1"/>
</dbReference>
<dbReference type="PRINTS" id="PR00765">
    <property type="entry name" value="CRBOXYPTASEA"/>
</dbReference>
<dbReference type="Gene3D" id="2.60.40.1120">
    <property type="entry name" value="Carboxypeptidase-like, regulatory domain"/>
    <property type="match status" value="4"/>
</dbReference>
<dbReference type="GO" id="GO:0046872">
    <property type="term" value="F:metal ion binding"/>
    <property type="evidence" value="ECO:0007669"/>
    <property type="project" value="UniProtKB-KW"/>
</dbReference>
<dbReference type="Pfam" id="PF13620">
    <property type="entry name" value="CarboxypepD_reg"/>
    <property type="match status" value="4"/>
</dbReference>
<reference evidence="14 15" key="1">
    <citation type="submission" date="2024-11" db="EMBL/GenBank/DDBJ databases">
        <title>Chromosome-level genome assembly of the freshwater bivalve Anodonta woodiana.</title>
        <authorList>
            <person name="Chen X."/>
        </authorList>
    </citation>
    <scope>NUCLEOTIDE SEQUENCE [LARGE SCALE GENOMIC DNA]</scope>
    <source>
        <strain evidence="14">MN2024</strain>
        <tissue evidence="14">Gills</tissue>
    </source>
</reference>
<dbReference type="InterPro" id="IPR008969">
    <property type="entry name" value="CarboxyPept-like_regulatory"/>
</dbReference>
<dbReference type="GO" id="GO:0004180">
    <property type="term" value="F:carboxypeptidase activity"/>
    <property type="evidence" value="ECO:0007669"/>
    <property type="project" value="UniProtKB-KW"/>
</dbReference>
<evidence type="ECO:0000256" key="10">
    <source>
        <dbReference type="SAM" id="MobiDB-lite"/>
    </source>
</evidence>
<feature type="transmembrane region" description="Helical" evidence="11">
    <location>
        <begin position="1581"/>
        <end position="1604"/>
    </location>
</feature>
<protein>
    <recommendedName>
        <fullName evidence="13">Peptidase M14 domain-containing protein</fullName>
    </recommendedName>
</protein>
<dbReference type="SUPFAM" id="SSF49464">
    <property type="entry name" value="Carboxypeptidase regulatory domain-like"/>
    <property type="match status" value="4"/>
</dbReference>
<dbReference type="SMART" id="SM00631">
    <property type="entry name" value="Zn_pept"/>
    <property type="match status" value="3"/>
</dbReference>
<name>A0ABD3V4U9_SINWO</name>
<dbReference type="CDD" id="cd03868">
    <property type="entry name" value="M14_CPD_I"/>
    <property type="match status" value="1"/>
</dbReference>
<comment type="cofactor">
    <cofactor evidence="1">
        <name>Zn(2+)</name>
        <dbReference type="ChEBI" id="CHEBI:29105"/>
    </cofactor>
</comment>
<dbReference type="CDD" id="cd11308">
    <property type="entry name" value="Peptidase_M14NE-CP-C_like"/>
    <property type="match status" value="3"/>
</dbReference>
<evidence type="ECO:0000256" key="8">
    <source>
        <dbReference type="ARBA" id="ARBA00023180"/>
    </source>
</evidence>
<feature type="region of interest" description="Disordered" evidence="10">
    <location>
        <begin position="1648"/>
        <end position="1668"/>
    </location>
</feature>